<sequence>MTSPAEAVHGVVRVDYHQFRVADQTDPWNTEPAYNGLFATAPGQVVIYTGASSGQVNLAVQPLPGPPPPPDLDAWDEIADTTLEAPHGRARIDTMMTDPPPLPDLTQTGPGSYRLRIHARGRDTGPDSVAFEPVEDCLVQAWPAPPAPDTIHKHTDTYGHDLARSAQWRNQM</sequence>
<dbReference type="AlphaFoldDB" id="A0A2T0QF31"/>
<gene>
    <name evidence="1" type="ORF">CLV72_1011131</name>
</gene>
<organism evidence="1 2">
    <name type="scientific">Allonocardiopsis opalescens</name>
    <dbReference type="NCBI Taxonomy" id="1144618"/>
    <lineage>
        <taxon>Bacteria</taxon>
        <taxon>Bacillati</taxon>
        <taxon>Actinomycetota</taxon>
        <taxon>Actinomycetes</taxon>
        <taxon>Streptosporangiales</taxon>
        <taxon>Allonocardiopsis</taxon>
    </lineage>
</organism>
<evidence type="ECO:0000313" key="2">
    <source>
        <dbReference type="Proteomes" id="UP000237846"/>
    </source>
</evidence>
<evidence type="ECO:0000313" key="1">
    <source>
        <dbReference type="EMBL" id="PRY02529.1"/>
    </source>
</evidence>
<dbReference type="Proteomes" id="UP000237846">
    <property type="component" value="Unassembled WGS sequence"/>
</dbReference>
<name>A0A2T0QF31_9ACTN</name>
<dbReference type="OrthoDB" id="4485313at2"/>
<proteinExistence type="predicted"/>
<comment type="caution">
    <text evidence="1">The sequence shown here is derived from an EMBL/GenBank/DDBJ whole genome shotgun (WGS) entry which is preliminary data.</text>
</comment>
<dbReference type="EMBL" id="PVZC01000001">
    <property type="protein sequence ID" value="PRY02529.1"/>
    <property type="molecule type" value="Genomic_DNA"/>
</dbReference>
<reference evidence="1 2" key="1">
    <citation type="submission" date="2018-03" db="EMBL/GenBank/DDBJ databases">
        <title>Genomic Encyclopedia of Archaeal and Bacterial Type Strains, Phase II (KMG-II): from individual species to whole genera.</title>
        <authorList>
            <person name="Goeker M."/>
        </authorList>
    </citation>
    <scope>NUCLEOTIDE SEQUENCE [LARGE SCALE GENOMIC DNA]</scope>
    <source>
        <strain evidence="1 2">DSM 45601</strain>
    </source>
</reference>
<keyword evidence="2" id="KW-1185">Reference proteome</keyword>
<protein>
    <submittedName>
        <fullName evidence="1">Uncharacterized protein</fullName>
    </submittedName>
</protein>
<accession>A0A2T0QF31</accession>
<dbReference type="RefSeq" id="WP_106240262.1">
    <property type="nucleotide sequence ID" value="NZ_PVZC01000001.1"/>
</dbReference>